<comment type="caution">
    <text evidence="1">The sequence shown here is derived from an EMBL/GenBank/DDBJ whole genome shotgun (WGS) entry which is preliminary data.</text>
</comment>
<reference evidence="1 2" key="1">
    <citation type="journal article" date="2019" name="PLoS Biol.">
        <title>Sex chromosomes control vertical transmission of feminizing Wolbachia symbionts in an isopod.</title>
        <authorList>
            <person name="Becking T."/>
            <person name="Chebbi M.A."/>
            <person name="Giraud I."/>
            <person name="Moumen B."/>
            <person name="Laverre T."/>
            <person name="Caubet Y."/>
            <person name="Peccoud J."/>
            <person name="Gilbert C."/>
            <person name="Cordaux R."/>
        </authorList>
    </citation>
    <scope>NUCLEOTIDE SEQUENCE [LARGE SCALE GENOMIC DNA]</scope>
    <source>
        <strain evidence="1">ANa2</strain>
        <tissue evidence="1">Whole body excluding digestive tract and cuticle</tissue>
    </source>
</reference>
<protein>
    <submittedName>
        <fullName evidence="1">Uncharacterized protein</fullName>
    </submittedName>
</protein>
<organism evidence="1 2">
    <name type="scientific">Armadillidium nasatum</name>
    <dbReference type="NCBI Taxonomy" id="96803"/>
    <lineage>
        <taxon>Eukaryota</taxon>
        <taxon>Metazoa</taxon>
        <taxon>Ecdysozoa</taxon>
        <taxon>Arthropoda</taxon>
        <taxon>Crustacea</taxon>
        <taxon>Multicrustacea</taxon>
        <taxon>Malacostraca</taxon>
        <taxon>Eumalacostraca</taxon>
        <taxon>Peracarida</taxon>
        <taxon>Isopoda</taxon>
        <taxon>Oniscidea</taxon>
        <taxon>Crinocheta</taxon>
        <taxon>Armadillidiidae</taxon>
        <taxon>Armadillidium</taxon>
    </lineage>
</organism>
<evidence type="ECO:0000313" key="2">
    <source>
        <dbReference type="Proteomes" id="UP000326759"/>
    </source>
</evidence>
<accession>A0A5N5TMT8</accession>
<keyword evidence="2" id="KW-1185">Reference proteome</keyword>
<proteinExistence type="predicted"/>
<dbReference type="Proteomes" id="UP000326759">
    <property type="component" value="Unassembled WGS sequence"/>
</dbReference>
<sequence>MSNPKVKQLVFIFNL</sequence>
<name>A0A5N5TMT8_9CRUS</name>
<dbReference type="EMBL" id="SEYY01000319">
    <property type="protein sequence ID" value="KAB7507493.1"/>
    <property type="molecule type" value="Genomic_DNA"/>
</dbReference>
<evidence type="ECO:0000313" key="1">
    <source>
        <dbReference type="EMBL" id="KAB7507493.1"/>
    </source>
</evidence>
<gene>
    <name evidence="1" type="ORF">Anas_08908</name>
</gene>